<dbReference type="InterPro" id="IPR000857">
    <property type="entry name" value="MyTH4_dom"/>
</dbReference>
<dbReference type="InterPro" id="IPR011993">
    <property type="entry name" value="PH-like_dom_sf"/>
</dbReference>
<dbReference type="SMART" id="SM00242">
    <property type="entry name" value="MYSc"/>
    <property type="match status" value="1"/>
</dbReference>
<dbReference type="Pfam" id="PF24123">
    <property type="entry name" value="Myosin_VII_N"/>
    <property type="match status" value="1"/>
</dbReference>
<dbReference type="Gene3D" id="3.10.20.90">
    <property type="entry name" value="Phosphatidylinositol 3-kinase Catalytic Subunit, Chain A, domain 1"/>
    <property type="match status" value="2"/>
</dbReference>
<keyword evidence="4" id="KW-0677">Repeat</keyword>
<evidence type="ECO:0000259" key="13">
    <source>
        <dbReference type="PROSITE" id="PS51456"/>
    </source>
</evidence>
<evidence type="ECO:0000256" key="2">
    <source>
        <dbReference type="ARBA" id="ARBA00008314"/>
    </source>
</evidence>
<dbReference type="GO" id="GO:0005737">
    <property type="term" value="C:cytoplasm"/>
    <property type="evidence" value="ECO:0007669"/>
    <property type="project" value="UniProtKB-SubCell"/>
</dbReference>
<dbReference type="PANTHER" id="PTHR22692">
    <property type="entry name" value="MYOSIN VII, XV"/>
    <property type="match status" value="1"/>
</dbReference>
<evidence type="ECO:0000256" key="1">
    <source>
        <dbReference type="ARBA" id="ARBA00004496"/>
    </source>
</evidence>
<dbReference type="Gene3D" id="6.20.240.20">
    <property type="match status" value="1"/>
</dbReference>
<dbReference type="InterPro" id="IPR019749">
    <property type="entry name" value="Band_41_domain"/>
</dbReference>
<evidence type="ECO:0000259" key="11">
    <source>
        <dbReference type="PROSITE" id="PS50057"/>
    </source>
</evidence>
<dbReference type="Pfam" id="PF00784">
    <property type="entry name" value="MyTH4"/>
    <property type="match status" value="2"/>
</dbReference>
<evidence type="ECO:0000259" key="12">
    <source>
        <dbReference type="PROSITE" id="PS51016"/>
    </source>
</evidence>
<dbReference type="Gene3D" id="1.20.5.190">
    <property type="match status" value="1"/>
</dbReference>
<dbReference type="Gene3D" id="2.30.29.30">
    <property type="entry name" value="Pleckstrin-homology domain (PH domain)/Phosphotyrosine-binding domain (PTB)"/>
    <property type="match status" value="2"/>
</dbReference>
<feature type="domain" description="MyTH4" evidence="12">
    <location>
        <begin position="1343"/>
        <end position="1491"/>
    </location>
</feature>
<dbReference type="InterPro" id="IPR038185">
    <property type="entry name" value="MyTH4_dom_sf"/>
</dbReference>
<dbReference type="PROSITE" id="PS50096">
    <property type="entry name" value="IQ"/>
    <property type="match status" value="1"/>
</dbReference>
<dbReference type="InterPro" id="IPR002404">
    <property type="entry name" value="IRS_PTB"/>
</dbReference>
<protein>
    <submittedName>
        <fullName evidence="16">Myosin motor domain-containing protein</fullName>
    </submittedName>
</protein>
<dbReference type="PROSITE" id="PS51016">
    <property type="entry name" value="MYTH4"/>
    <property type="match status" value="2"/>
</dbReference>
<evidence type="ECO:0000256" key="10">
    <source>
        <dbReference type="PROSITE-ProRule" id="PRU00782"/>
    </source>
</evidence>
<dbReference type="Gene3D" id="3.40.850.10">
    <property type="entry name" value="Kinesin motor domain"/>
    <property type="match status" value="1"/>
</dbReference>
<dbReference type="InterPro" id="IPR041793">
    <property type="entry name" value="MyoVII_FERM_C1"/>
</dbReference>
<dbReference type="WBParaSite" id="SBAD_0000122801-mRNA-1">
    <property type="protein sequence ID" value="SBAD_0000122801-mRNA-1"/>
    <property type="gene ID" value="SBAD_0000122801"/>
</dbReference>
<proteinExistence type="inferred from homology"/>
<dbReference type="InterPro" id="IPR000299">
    <property type="entry name" value="FERM_domain"/>
</dbReference>
<comment type="similarity">
    <text evidence="2 10">Belongs to the TRAFAC class myosin-kinesin ATPase superfamily. Myosin family.</text>
</comment>
<evidence type="ECO:0000313" key="14">
    <source>
        <dbReference type="EMBL" id="VDO93467.1"/>
    </source>
</evidence>
<dbReference type="PANTHER" id="PTHR22692:SF26">
    <property type="entry name" value="SH3 DOMAIN-CONTAINING PROTEIN"/>
    <property type="match status" value="1"/>
</dbReference>
<comment type="subcellular location">
    <subcellularLocation>
        <location evidence="1">Cytoplasm</location>
    </subcellularLocation>
</comment>
<evidence type="ECO:0000313" key="15">
    <source>
        <dbReference type="Proteomes" id="UP000270296"/>
    </source>
</evidence>
<dbReference type="InterPro" id="IPR001609">
    <property type="entry name" value="Myosin_head_motor_dom-like"/>
</dbReference>
<dbReference type="InterPro" id="IPR019748">
    <property type="entry name" value="FERM_central"/>
</dbReference>
<dbReference type="InterPro" id="IPR036961">
    <property type="entry name" value="Kinesin_motor_dom_sf"/>
</dbReference>
<dbReference type="Gene3D" id="2.30.30.40">
    <property type="entry name" value="SH3 Domains"/>
    <property type="match status" value="1"/>
</dbReference>
<dbReference type="PROSITE" id="PS50057">
    <property type="entry name" value="FERM_3"/>
    <property type="match status" value="1"/>
</dbReference>
<evidence type="ECO:0000256" key="9">
    <source>
        <dbReference type="ARBA" id="ARBA00023203"/>
    </source>
</evidence>
<dbReference type="Gene3D" id="1.20.80.10">
    <property type="match status" value="1"/>
</dbReference>
<reference evidence="16" key="1">
    <citation type="submission" date="2016-06" db="UniProtKB">
        <authorList>
            <consortium name="WormBaseParasite"/>
        </authorList>
    </citation>
    <scope>IDENTIFICATION</scope>
</reference>
<dbReference type="InterPro" id="IPR035963">
    <property type="entry name" value="FERM_2"/>
</dbReference>
<feature type="domain" description="MyTH4" evidence="12">
    <location>
        <begin position="794"/>
        <end position="935"/>
    </location>
</feature>
<evidence type="ECO:0000256" key="7">
    <source>
        <dbReference type="ARBA" id="ARBA00023123"/>
    </source>
</evidence>
<accession>A0A183IC34</accession>
<dbReference type="PRINTS" id="PR00193">
    <property type="entry name" value="MYOSINHEAVY"/>
</dbReference>
<keyword evidence="9 10" id="KW-0009">Actin-binding</keyword>
<dbReference type="InterPro" id="IPR051567">
    <property type="entry name" value="Unconventional_Myosin_ATPase"/>
</dbReference>
<keyword evidence="15" id="KW-1185">Reference proteome</keyword>
<dbReference type="Gene3D" id="1.20.120.720">
    <property type="entry name" value="Myosin VI head, motor domain, U50 subdomain"/>
    <property type="match status" value="1"/>
</dbReference>
<keyword evidence="7 10" id="KW-0518">Myosin</keyword>
<dbReference type="SUPFAM" id="SSF50729">
    <property type="entry name" value="PH domain-like"/>
    <property type="match status" value="1"/>
</dbReference>
<keyword evidence="3" id="KW-0963">Cytoplasm</keyword>
<keyword evidence="5 10" id="KW-0547">Nucleotide-binding</keyword>
<evidence type="ECO:0000313" key="16">
    <source>
        <dbReference type="WBParaSite" id="SBAD_0000122801-mRNA-1"/>
    </source>
</evidence>
<evidence type="ECO:0000256" key="8">
    <source>
        <dbReference type="ARBA" id="ARBA00023175"/>
    </source>
</evidence>
<dbReference type="Gene3D" id="1.25.40.530">
    <property type="entry name" value="MyTH4 domain"/>
    <property type="match status" value="2"/>
</dbReference>
<dbReference type="InterPro" id="IPR000048">
    <property type="entry name" value="IQ_motif_EF-hand-BS"/>
</dbReference>
<reference evidence="14 15" key="2">
    <citation type="submission" date="2018-11" db="EMBL/GenBank/DDBJ databases">
        <authorList>
            <consortium name="Pathogen Informatics"/>
        </authorList>
    </citation>
    <scope>NUCLEOTIDE SEQUENCE [LARGE SCALE GENOMIC DNA]</scope>
</reference>
<evidence type="ECO:0000256" key="5">
    <source>
        <dbReference type="ARBA" id="ARBA00022741"/>
    </source>
</evidence>
<organism evidence="16">
    <name type="scientific">Soboliphyme baturini</name>
    <dbReference type="NCBI Taxonomy" id="241478"/>
    <lineage>
        <taxon>Eukaryota</taxon>
        <taxon>Metazoa</taxon>
        <taxon>Ecdysozoa</taxon>
        <taxon>Nematoda</taxon>
        <taxon>Enoplea</taxon>
        <taxon>Dorylaimia</taxon>
        <taxon>Dioctophymatida</taxon>
        <taxon>Dioctophymatoidea</taxon>
        <taxon>Soboliphymatidae</taxon>
        <taxon>Soboliphyme</taxon>
    </lineage>
</organism>
<dbReference type="GO" id="GO:0003779">
    <property type="term" value="F:actin binding"/>
    <property type="evidence" value="ECO:0007669"/>
    <property type="project" value="UniProtKB-KW"/>
</dbReference>
<dbReference type="GO" id="GO:0005524">
    <property type="term" value="F:ATP binding"/>
    <property type="evidence" value="ECO:0007669"/>
    <property type="project" value="UniProtKB-UniRule"/>
</dbReference>
<dbReference type="Gene3D" id="1.10.10.820">
    <property type="match status" value="1"/>
</dbReference>
<feature type="region of interest" description="Actin-binding" evidence="10">
    <location>
        <begin position="590"/>
        <end position="612"/>
    </location>
</feature>
<evidence type="ECO:0000256" key="3">
    <source>
        <dbReference type="ARBA" id="ARBA00022490"/>
    </source>
</evidence>
<dbReference type="InterPro" id="IPR057130">
    <property type="entry name" value="Myosin_VII_N"/>
</dbReference>
<dbReference type="SUPFAM" id="SSF54236">
    <property type="entry name" value="Ubiquitin-like"/>
    <property type="match status" value="1"/>
</dbReference>
<dbReference type="Pfam" id="PF21998">
    <property type="entry name" value="FERM_C1_MyoVII"/>
    <property type="match status" value="1"/>
</dbReference>
<dbReference type="Pfam" id="PF21989">
    <property type="entry name" value="RA_2"/>
    <property type="match status" value="1"/>
</dbReference>
<feature type="domain" description="Myosin motor" evidence="13">
    <location>
        <begin position="64"/>
        <end position="709"/>
    </location>
</feature>
<dbReference type="CDD" id="cd14473">
    <property type="entry name" value="FERM_B-lobe"/>
    <property type="match status" value="1"/>
</dbReference>
<dbReference type="SUPFAM" id="SSF52540">
    <property type="entry name" value="P-loop containing nucleoside triphosphate hydrolases"/>
    <property type="match status" value="1"/>
</dbReference>
<dbReference type="InterPro" id="IPR014352">
    <property type="entry name" value="FERM/acyl-CoA-bd_prot_sf"/>
</dbReference>
<dbReference type="CDD" id="cd17092">
    <property type="entry name" value="FERM1_F1_Myosin-VII"/>
    <property type="match status" value="1"/>
</dbReference>
<dbReference type="InterPro" id="IPR029071">
    <property type="entry name" value="Ubiquitin-like_domsf"/>
</dbReference>
<dbReference type="PROSITE" id="PS51456">
    <property type="entry name" value="MYOSIN_MOTOR"/>
    <property type="match status" value="1"/>
</dbReference>
<keyword evidence="6 10" id="KW-0067">ATP-binding</keyword>
<dbReference type="Pfam" id="PF02174">
    <property type="entry name" value="IRS"/>
    <property type="match status" value="1"/>
</dbReference>
<feature type="domain" description="FERM" evidence="11">
    <location>
        <begin position="940"/>
        <end position="1245"/>
    </location>
</feature>
<dbReference type="GO" id="GO:0003774">
    <property type="term" value="F:cytoskeletal motor activity"/>
    <property type="evidence" value="ECO:0007669"/>
    <property type="project" value="UniProtKB-UniRule"/>
</dbReference>
<feature type="binding site" evidence="10">
    <location>
        <begin position="157"/>
        <end position="164"/>
    </location>
    <ligand>
        <name>ATP</name>
        <dbReference type="ChEBI" id="CHEBI:30616"/>
    </ligand>
</feature>
<keyword evidence="8 10" id="KW-0505">Motor protein</keyword>
<dbReference type="SMART" id="SM00015">
    <property type="entry name" value="IQ"/>
    <property type="match status" value="2"/>
</dbReference>
<dbReference type="FunFam" id="3.40.850.10:FF:000008">
    <property type="entry name" value="Putative unconventional myosin-IXa"/>
    <property type="match status" value="1"/>
</dbReference>
<dbReference type="GO" id="GO:0016459">
    <property type="term" value="C:myosin complex"/>
    <property type="evidence" value="ECO:0007669"/>
    <property type="project" value="UniProtKB-KW"/>
</dbReference>
<dbReference type="EMBL" id="UZAM01006737">
    <property type="protein sequence ID" value="VDO93467.1"/>
    <property type="molecule type" value="Genomic_DNA"/>
</dbReference>
<dbReference type="Proteomes" id="UP000270296">
    <property type="component" value="Unassembled WGS sequence"/>
</dbReference>
<gene>
    <name evidence="14" type="ORF">SBAD_LOCUS1178</name>
</gene>
<dbReference type="OrthoDB" id="6108017at2759"/>
<dbReference type="Pfam" id="PF00063">
    <property type="entry name" value="Myosin_head"/>
    <property type="match status" value="1"/>
</dbReference>
<evidence type="ECO:0000256" key="6">
    <source>
        <dbReference type="ARBA" id="ARBA00022840"/>
    </source>
</evidence>
<dbReference type="InterPro" id="IPR027417">
    <property type="entry name" value="P-loop_NTPase"/>
</dbReference>
<dbReference type="CDD" id="cd13198">
    <property type="entry name" value="FERM_C1_MyoVII"/>
    <property type="match status" value="1"/>
</dbReference>
<name>A0A183IC34_9BILA</name>
<dbReference type="Gene3D" id="1.20.58.530">
    <property type="match status" value="1"/>
</dbReference>
<sequence length="1767" mass="202828">MVIVRGDYVWMPLPLSNCAAGVNTIGARVVAISNGRLCMRDDDGHESWLDDDVHLTRMHPTSVQGVDDMINLNDLSDAAILRNLAVRYHDKLIYTYMRNILVAVNPYQLLPIYGIDQIYLYRNRRIGELPPHIFAVADSAYSRAIEHGRDFSIVISGESGAGKTESMKVILQYMAAVSGKHTWIEQQIIEANPILEAFGNATTVHNDNSSRFGRYIVLYFDENGFISCAKIKHYMLEKSRIVTQSYHERNYHIFYSLLAGLSADDKRQLDLHDASDYYCLTQGESAGRNGREEVLSYMEIKAAMKVLFFSDIEIWSVVKVLSGLLHLGNVKFSGIAVMDCVFKVSELVKALTCRSIRTKDESVVLAMTPEQSLDVRDALVREIYGKLFEWLVRKINSIIFSQSRATYSVVILDVYGFENLFQNSFEQLCINYANEVLQQFYIRHVFKLEQEEYKQYEISWNPVNFADNQNVLELIADGTNSILSILDDESRFPMSTTGTFLVKLHEIHCHNKNYFKPKSDLNRCFGIRHYAGFVYRVVSGFVEKNRDAMNDEMLSIIDGSKFLFLQNLFLYDVAARRAKVSVSGEFRKSLKALMKDLEKREPFFIRCIKPNNSKAALLFDRELCCKQLRYSGMLETVRIRRSGFSLVEFVDRYRILVSTSKMSRTADYENAARIICMSISFDVSLFQIGRSRIFLKVRVDIRCLCPRLKSCIVCCRTVRGWLQRLRYVRLRFACIVIQRSWRCYLFRKRYNMISRGFARLQAVIRSRRIATIYRQRRRTIIAFQVRSLDDDNFFQTEKNRFAVRLLKRKPVSSDDLMKEYLKLLEETPKSNLDKLHFIIGHGILRPQLRNEIFCQICKQLTENPSSHSLTRGWLLLSLCLCCFAPSKKLVKYLRSFIRYEGISDFSTYSDERLVRTLSNGARNQPPSLIEIQAASLKKPIELTITLMNGATKVLQVDSAATSRELCKAISEDIGLVDDFGFSIYISMLDKVCSLGCGSDHVMDAISQCEQYAVMNGLKDQDAKWLLFFRKETFSPWCIVSEDKTATELIYAQVVQGVRHGEYSCDKDEEVAKLIALQYCVDHGTTVDLKTLSDVLPQYLPIGTYDPALHSQELLDTWLQLVLHLVKDEPEITRLVTLAMFKWPLLFSRFYEAWKLAGSQLPKDQVTVAINWTGIYVIDEEERVLLELSFAETAEVLLNAFKLGVDTFTIRTVSGAEYTFHSHSAKDIRHVISYFLDGLISRSRYGICVRDVQHSAERKMLHIKQGDLIEFDEGTTGDKVLQQGGGFGENIRTADRGQFSSTDVYILPTMGKPSNEVMVRLISRPSRGNSINAMFHARCDLWRYSAEPLKMPLLRKTMVNKVVTNAALSAYLSLMKYMGDYPVRKTLKAVHVVAHIFLPELLRDEVFCQIMKQLTDNPRSSSVDKGWELMWLALGLFAPSQMLYTDLVLFLRTRHTPIAADCYNRFYDKLVLGLPAGNLLLMWSKYIIRCTFRMVPICSKLQVLCDRIASYVQIKSSRGFSLFFKTNNKVISAPPDEFFFDFLWKVTDLFNKPRSDLPLPSYGMYFMRKMWVDVVPGVDRKADVLFHYPQEWSKYIHGYHKISVEAATRMGALIYQAMYKGSKQLTSSVVCKELIPANMLKLLPINEWLRSVIYTNISPNVWFRFLRLILHLSLSLPEKLILAFNKNGISIIHAATKEILIVHPFKSVSNWNSGNTYFHLTFGNLIKGSRLLCETTVVKCDHAASTPRIACVCRYPLFVTQTGGWVYG</sequence>
<dbReference type="SMART" id="SM00139">
    <property type="entry name" value="MyTH4"/>
    <property type="match status" value="2"/>
</dbReference>
<evidence type="ECO:0000256" key="4">
    <source>
        <dbReference type="ARBA" id="ARBA00022737"/>
    </source>
</evidence>
<dbReference type="SMART" id="SM00295">
    <property type="entry name" value="B41"/>
    <property type="match status" value="1"/>
</dbReference>
<dbReference type="SUPFAM" id="SSF47031">
    <property type="entry name" value="Second domain of FERM"/>
    <property type="match status" value="2"/>
</dbReference>